<dbReference type="UniPathway" id="UPA00591">
    <property type="reaction ID" value="UER00648"/>
</dbReference>
<name>A0A6J4USJ3_9BACT</name>
<evidence type="ECO:0000256" key="7">
    <source>
        <dbReference type="ARBA" id="ARBA00022676"/>
    </source>
</evidence>
<dbReference type="GO" id="GO:0000287">
    <property type="term" value="F:magnesium ion binding"/>
    <property type="evidence" value="ECO:0007669"/>
    <property type="project" value="TreeGrafter"/>
</dbReference>
<dbReference type="FunFam" id="3.40.50.2020:FF:000006">
    <property type="entry name" value="Hypoxanthine phosphoribosyltransferase"/>
    <property type="match status" value="1"/>
</dbReference>
<dbReference type="PANTHER" id="PTHR43340:SF1">
    <property type="entry name" value="HYPOXANTHINE PHOSPHORIBOSYLTRANSFERASE"/>
    <property type="match status" value="1"/>
</dbReference>
<dbReference type="PANTHER" id="PTHR43340">
    <property type="entry name" value="HYPOXANTHINE-GUANINE PHOSPHORIBOSYLTRANSFERASE"/>
    <property type="match status" value="1"/>
</dbReference>
<dbReference type="Gene3D" id="3.40.50.2020">
    <property type="match status" value="1"/>
</dbReference>
<dbReference type="Pfam" id="PF00156">
    <property type="entry name" value="Pribosyltran"/>
    <property type="match status" value="1"/>
</dbReference>
<dbReference type="GO" id="GO:0005829">
    <property type="term" value="C:cytosol"/>
    <property type="evidence" value="ECO:0007669"/>
    <property type="project" value="TreeGrafter"/>
</dbReference>
<gene>
    <name evidence="17" type="ORF">AVDCRST_MAG73-3210</name>
</gene>
<keyword evidence="8 15" id="KW-0808">Transferase</keyword>
<comment type="similarity">
    <text evidence="4 15">Belongs to the purine/pyrimidine phosphoribosyltransferase family.</text>
</comment>
<dbReference type="GO" id="GO:0052657">
    <property type="term" value="F:guanine phosphoribosyltransferase activity"/>
    <property type="evidence" value="ECO:0007669"/>
    <property type="project" value="UniProtKB-ARBA"/>
</dbReference>
<dbReference type="InterPro" id="IPR000836">
    <property type="entry name" value="PRTase_dom"/>
</dbReference>
<evidence type="ECO:0000313" key="17">
    <source>
        <dbReference type="EMBL" id="CAA9555032.1"/>
    </source>
</evidence>
<keyword evidence="10 15" id="KW-0660">Purine salvage</keyword>
<dbReference type="GO" id="GO:0006166">
    <property type="term" value="P:purine ribonucleoside salvage"/>
    <property type="evidence" value="ECO:0007669"/>
    <property type="project" value="UniProtKB-KW"/>
</dbReference>
<dbReference type="InterPro" id="IPR029057">
    <property type="entry name" value="PRTase-like"/>
</dbReference>
<evidence type="ECO:0000256" key="9">
    <source>
        <dbReference type="ARBA" id="ARBA00022723"/>
    </source>
</evidence>
<dbReference type="GO" id="GO:0046100">
    <property type="term" value="P:hypoxanthine metabolic process"/>
    <property type="evidence" value="ECO:0007669"/>
    <property type="project" value="TreeGrafter"/>
</dbReference>
<comment type="catalytic activity">
    <reaction evidence="14">
        <text>IMP + diphosphate = hypoxanthine + 5-phospho-alpha-D-ribose 1-diphosphate</text>
        <dbReference type="Rhea" id="RHEA:17973"/>
        <dbReference type="ChEBI" id="CHEBI:17368"/>
        <dbReference type="ChEBI" id="CHEBI:33019"/>
        <dbReference type="ChEBI" id="CHEBI:58017"/>
        <dbReference type="ChEBI" id="CHEBI:58053"/>
        <dbReference type="EC" id="2.4.2.8"/>
    </reaction>
    <physiologicalReaction direction="right-to-left" evidence="14">
        <dbReference type="Rhea" id="RHEA:17975"/>
    </physiologicalReaction>
</comment>
<reference evidence="17" key="1">
    <citation type="submission" date="2020-02" db="EMBL/GenBank/DDBJ databases">
        <authorList>
            <person name="Meier V. D."/>
        </authorList>
    </citation>
    <scope>NUCLEOTIDE SEQUENCE</scope>
    <source>
        <strain evidence="17">AVDCRST_MAG73</strain>
    </source>
</reference>
<keyword evidence="11 15" id="KW-0547">Nucleotide-binding</keyword>
<dbReference type="CDD" id="cd06223">
    <property type="entry name" value="PRTases_typeI"/>
    <property type="match status" value="1"/>
</dbReference>
<evidence type="ECO:0000256" key="3">
    <source>
        <dbReference type="ARBA" id="ARBA00004669"/>
    </source>
</evidence>
<proteinExistence type="inferred from homology"/>
<dbReference type="EMBL" id="CADCWE010000212">
    <property type="protein sequence ID" value="CAA9555032.1"/>
    <property type="molecule type" value="Genomic_DNA"/>
</dbReference>
<comment type="catalytic activity">
    <reaction evidence="13">
        <text>GMP + diphosphate = guanine + 5-phospho-alpha-D-ribose 1-diphosphate</text>
        <dbReference type="Rhea" id="RHEA:25424"/>
        <dbReference type="ChEBI" id="CHEBI:16235"/>
        <dbReference type="ChEBI" id="CHEBI:33019"/>
        <dbReference type="ChEBI" id="CHEBI:58017"/>
        <dbReference type="ChEBI" id="CHEBI:58115"/>
        <dbReference type="EC" id="2.4.2.8"/>
    </reaction>
    <physiologicalReaction direction="right-to-left" evidence="13">
        <dbReference type="Rhea" id="RHEA:25426"/>
    </physiologicalReaction>
</comment>
<dbReference type="InterPro" id="IPR050408">
    <property type="entry name" value="HGPRT"/>
</dbReference>
<evidence type="ECO:0000256" key="12">
    <source>
        <dbReference type="ARBA" id="ARBA00022842"/>
    </source>
</evidence>
<dbReference type="AlphaFoldDB" id="A0A6J4USJ3"/>
<dbReference type="GO" id="GO:0004422">
    <property type="term" value="F:hypoxanthine phosphoribosyltransferase activity"/>
    <property type="evidence" value="ECO:0007669"/>
    <property type="project" value="InterPro"/>
</dbReference>
<evidence type="ECO:0000259" key="16">
    <source>
        <dbReference type="Pfam" id="PF00156"/>
    </source>
</evidence>
<protein>
    <recommendedName>
        <fullName evidence="5 15">Hypoxanthine phosphoribosyltransferase</fullName>
        <ecNumber evidence="5 15">2.4.2.8</ecNumber>
    </recommendedName>
</protein>
<evidence type="ECO:0000256" key="10">
    <source>
        <dbReference type="ARBA" id="ARBA00022726"/>
    </source>
</evidence>
<keyword evidence="7 15" id="KW-0328">Glycosyltransferase</keyword>
<organism evidence="17">
    <name type="scientific">uncultured Thermomicrobiales bacterium</name>
    <dbReference type="NCBI Taxonomy" id="1645740"/>
    <lineage>
        <taxon>Bacteria</taxon>
        <taxon>Pseudomonadati</taxon>
        <taxon>Thermomicrobiota</taxon>
        <taxon>Thermomicrobia</taxon>
        <taxon>Thermomicrobiales</taxon>
        <taxon>environmental samples</taxon>
    </lineage>
</organism>
<evidence type="ECO:0000256" key="4">
    <source>
        <dbReference type="ARBA" id="ARBA00008391"/>
    </source>
</evidence>
<dbReference type="SUPFAM" id="SSF53271">
    <property type="entry name" value="PRTase-like"/>
    <property type="match status" value="1"/>
</dbReference>
<evidence type="ECO:0000256" key="14">
    <source>
        <dbReference type="ARBA" id="ARBA00049402"/>
    </source>
</evidence>
<evidence type="ECO:0000256" key="1">
    <source>
        <dbReference type="ARBA" id="ARBA00001946"/>
    </source>
</evidence>
<evidence type="ECO:0000256" key="5">
    <source>
        <dbReference type="ARBA" id="ARBA00011895"/>
    </source>
</evidence>
<evidence type="ECO:0000256" key="6">
    <source>
        <dbReference type="ARBA" id="ARBA00022490"/>
    </source>
</evidence>
<keyword evidence="6 15" id="KW-0963">Cytoplasm</keyword>
<dbReference type="GO" id="GO:0032263">
    <property type="term" value="P:GMP salvage"/>
    <property type="evidence" value="ECO:0007669"/>
    <property type="project" value="TreeGrafter"/>
</dbReference>
<evidence type="ECO:0000256" key="13">
    <source>
        <dbReference type="ARBA" id="ARBA00048811"/>
    </source>
</evidence>
<dbReference type="GO" id="GO:0000166">
    <property type="term" value="F:nucleotide binding"/>
    <property type="evidence" value="ECO:0007669"/>
    <property type="project" value="UniProtKB-KW"/>
</dbReference>
<dbReference type="NCBIfam" id="TIGR01203">
    <property type="entry name" value="HGPRTase"/>
    <property type="match status" value="1"/>
</dbReference>
<dbReference type="EC" id="2.4.2.8" evidence="5 15"/>
<accession>A0A6J4USJ3</accession>
<keyword evidence="9 15" id="KW-0479">Metal-binding</keyword>
<comment type="pathway">
    <text evidence="3 15">Purine metabolism; IMP biosynthesis via salvage pathway; IMP from hypoxanthine: step 1/1.</text>
</comment>
<dbReference type="GO" id="GO:0032264">
    <property type="term" value="P:IMP salvage"/>
    <property type="evidence" value="ECO:0007669"/>
    <property type="project" value="UniProtKB-UniPathway"/>
</dbReference>
<comment type="cofactor">
    <cofactor evidence="1 15">
        <name>Mg(2+)</name>
        <dbReference type="ChEBI" id="CHEBI:18420"/>
    </cofactor>
</comment>
<feature type="domain" description="Phosphoribosyltransferase" evidence="16">
    <location>
        <begin position="25"/>
        <end position="170"/>
    </location>
</feature>
<sequence length="191" mass="20772">MLVGVVVAGEKRAAGIARVLIGEDAIQIRVRELARELDLIYADEPPLLIGVLNGAVAFMTDLMRAMTVPLEIDFMAVSSYGASTKTSGVVRILKDLNAEIGDRRLLIVEDIVDSGLTLQYLLELLRQRGPRDIRVVALLKKEKPGAAEVQVDAVGFPIPDEFVVGYGLDYAGLYRNLPYVAILDPSAILPE</sequence>
<evidence type="ECO:0000256" key="2">
    <source>
        <dbReference type="ARBA" id="ARBA00004496"/>
    </source>
</evidence>
<dbReference type="InterPro" id="IPR005904">
    <property type="entry name" value="Hxn_phspho_trans"/>
</dbReference>
<keyword evidence="12 15" id="KW-0460">Magnesium</keyword>
<evidence type="ECO:0000256" key="15">
    <source>
        <dbReference type="RuleBase" id="RU364099"/>
    </source>
</evidence>
<evidence type="ECO:0000256" key="11">
    <source>
        <dbReference type="ARBA" id="ARBA00022741"/>
    </source>
</evidence>
<dbReference type="GO" id="GO:0006178">
    <property type="term" value="P:guanine salvage"/>
    <property type="evidence" value="ECO:0007669"/>
    <property type="project" value="TreeGrafter"/>
</dbReference>
<comment type="subcellular location">
    <subcellularLocation>
        <location evidence="2 15">Cytoplasm</location>
    </subcellularLocation>
</comment>
<evidence type="ECO:0000256" key="8">
    <source>
        <dbReference type="ARBA" id="ARBA00022679"/>
    </source>
</evidence>